<evidence type="ECO:0000259" key="1">
    <source>
        <dbReference type="PROSITE" id="PS50075"/>
    </source>
</evidence>
<feature type="domain" description="Carrier" evidence="1">
    <location>
        <begin position="1"/>
        <end position="42"/>
    </location>
</feature>
<dbReference type="InterPro" id="IPR036736">
    <property type="entry name" value="ACP-like_sf"/>
</dbReference>
<accession>A0ABU3TD38</accession>
<keyword evidence="3" id="KW-1185">Reference proteome</keyword>
<dbReference type="RefSeq" id="WP_315996773.1">
    <property type="nucleotide sequence ID" value="NZ_JAWDJT010000002.1"/>
</dbReference>
<dbReference type="Proteomes" id="UP001250698">
    <property type="component" value="Unassembled WGS sequence"/>
</dbReference>
<reference evidence="2 3" key="1">
    <citation type="submission" date="2023-10" db="EMBL/GenBank/DDBJ databases">
        <title>Hymenobacter endophyticus sp. nov., an isolate from the leaf tissues of wheat.</title>
        <authorList>
            <person name="Dai Y."/>
        </authorList>
    </citation>
    <scope>NUCLEOTIDE SEQUENCE [LARGE SCALE GENOMIC DNA]</scope>
    <source>
        <strain evidence="2 3">ZK17L-C2</strain>
    </source>
</reference>
<comment type="caution">
    <text evidence="2">The sequence shown here is derived from an EMBL/GenBank/DDBJ whole genome shotgun (WGS) entry which is preliminary data.</text>
</comment>
<dbReference type="EMBL" id="JAWDJT010000002">
    <property type="protein sequence ID" value="MDU0369254.1"/>
    <property type="molecule type" value="Genomic_DNA"/>
</dbReference>
<organism evidence="2 3">
    <name type="scientific">Hymenobacter endophyticus</name>
    <dbReference type="NCBI Taxonomy" id="3076335"/>
    <lineage>
        <taxon>Bacteria</taxon>
        <taxon>Pseudomonadati</taxon>
        <taxon>Bacteroidota</taxon>
        <taxon>Cytophagia</taxon>
        <taxon>Cytophagales</taxon>
        <taxon>Hymenobacteraceae</taxon>
        <taxon>Hymenobacter</taxon>
    </lineage>
</organism>
<protein>
    <recommendedName>
        <fullName evidence="1">Carrier domain-containing protein</fullName>
    </recommendedName>
</protein>
<dbReference type="InterPro" id="IPR009081">
    <property type="entry name" value="PP-bd_ACP"/>
</dbReference>
<dbReference type="PROSITE" id="PS50075">
    <property type="entry name" value="CARRIER"/>
    <property type="match status" value="1"/>
</dbReference>
<dbReference type="Gene3D" id="1.10.1200.10">
    <property type="entry name" value="ACP-like"/>
    <property type="match status" value="1"/>
</dbReference>
<gene>
    <name evidence="2" type="ORF">ROI90_02505</name>
</gene>
<dbReference type="SUPFAM" id="SSF47336">
    <property type="entry name" value="ACP-like"/>
    <property type="match status" value="1"/>
</dbReference>
<name>A0ABU3TD38_9BACT</name>
<sequence length="199" mass="22008">MGLDSVELVVAFEKYFGLDIPNRMAEQLLTVADAAHAITGLKNLSTNPARTVAYDELLLRLLRCLQTLQPLVTKATLLPELGLLGSSTKQQVTLATCLQLQLPDLFQTRWLSSSPGWWQRLFNTTSTAALTPPYPNWGQSTVADLAEWLLAQNYARLLPQPATLYEVQRIVVGITSHQCGIPVPEIRLADSFTYDLGVD</sequence>
<proteinExistence type="predicted"/>
<evidence type="ECO:0000313" key="2">
    <source>
        <dbReference type="EMBL" id="MDU0369254.1"/>
    </source>
</evidence>
<evidence type="ECO:0000313" key="3">
    <source>
        <dbReference type="Proteomes" id="UP001250698"/>
    </source>
</evidence>